<dbReference type="InterPro" id="IPR017871">
    <property type="entry name" value="ABC_transporter-like_CS"/>
</dbReference>
<gene>
    <name evidence="5" type="primary">macB3</name>
    <name evidence="5" type="ORF">CGLAU_08785</name>
</gene>
<protein>
    <submittedName>
        <fullName evidence="5">Macrolide export ATP-binding/permease protein MacB</fullName>
        <ecNumber evidence="5">3.6.3.-</ecNumber>
    </submittedName>
</protein>
<keyword evidence="3 5" id="KW-0067">ATP-binding</keyword>
<dbReference type="GO" id="GO:0016887">
    <property type="term" value="F:ATP hydrolysis activity"/>
    <property type="evidence" value="ECO:0007669"/>
    <property type="project" value="InterPro"/>
</dbReference>
<dbReference type="PANTHER" id="PTHR24220">
    <property type="entry name" value="IMPORT ATP-BINDING PROTEIN"/>
    <property type="match status" value="1"/>
</dbReference>
<evidence type="ECO:0000313" key="6">
    <source>
        <dbReference type="Proteomes" id="UP000217209"/>
    </source>
</evidence>
<dbReference type="Proteomes" id="UP000217209">
    <property type="component" value="Chromosome"/>
</dbReference>
<dbReference type="EMBL" id="CP019688">
    <property type="protein sequence ID" value="AQQ15712.1"/>
    <property type="molecule type" value="Genomic_DNA"/>
</dbReference>
<dbReference type="PROSITE" id="PS00211">
    <property type="entry name" value="ABC_TRANSPORTER_1"/>
    <property type="match status" value="1"/>
</dbReference>
<accession>A0A1Q2HXZ5</accession>
<dbReference type="PROSITE" id="PS50893">
    <property type="entry name" value="ABC_TRANSPORTER_2"/>
    <property type="match status" value="1"/>
</dbReference>
<evidence type="ECO:0000256" key="1">
    <source>
        <dbReference type="ARBA" id="ARBA00022448"/>
    </source>
</evidence>
<dbReference type="InterPro" id="IPR027417">
    <property type="entry name" value="P-loop_NTPase"/>
</dbReference>
<dbReference type="SMART" id="SM00382">
    <property type="entry name" value="AAA"/>
    <property type="match status" value="1"/>
</dbReference>
<keyword evidence="5" id="KW-0378">Hydrolase</keyword>
<reference evidence="5 6" key="1">
    <citation type="submission" date="2016-12" db="EMBL/GenBank/DDBJ databases">
        <authorList>
            <person name="Song W.-J."/>
            <person name="Kurnit D.M."/>
        </authorList>
    </citation>
    <scope>NUCLEOTIDE SEQUENCE [LARGE SCALE GENOMIC DNA]</scope>
    <source>
        <strain evidence="5 6">DSM 30827</strain>
    </source>
</reference>
<dbReference type="SUPFAM" id="SSF52540">
    <property type="entry name" value="P-loop containing nucleoside triphosphate hydrolases"/>
    <property type="match status" value="1"/>
</dbReference>
<evidence type="ECO:0000259" key="4">
    <source>
        <dbReference type="PROSITE" id="PS50893"/>
    </source>
</evidence>
<dbReference type="GO" id="GO:0022857">
    <property type="term" value="F:transmembrane transporter activity"/>
    <property type="evidence" value="ECO:0007669"/>
    <property type="project" value="TreeGrafter"/>
</dbReference>
<dbReference type="GO" id="GO:0005886">
    <property type="term" value="C:plasma membrane"/>
    <property type="evidence" value="ECO:0007669"/>
    <property type="project" value="TreeGrafter"/>
</dbReference>
<evidence type="ECO:0000256" key="3">
    <source>
        <dbReference type="ARBA" id="ARBA00022840"/>
    </source>
</evidence>
<dbReference type="AlphaFoldDB" id="A0A1Q2HXZ5"/>
<dbReference type="KEGG" id="cgv:CGLAU_08785"/>
<dbReference type="InterPro" id="IPR017911">
    <property type="entry name" value="MacB-like_ATP-bd"/>
</dbReference>
<name>A0A1Q2HXZ5_9CORY</name>
<keyword evidence="2" id="KW-0547">Nucleotide-binding</keyword>
<dbReference type="OrthoDB" id="9802264at2"/>
<dbReference type="InterPro" id="IPR015854">
    <property type="entry name" value="ABC_transpr_LolD-like"/>
</dbReference>
<keyword evidence="1" id="KW-0813">Transport</keyword>
<feature type="domain" description="ABC transporter" evidence="4">
    <location>
        <begin position="7"/>
        <end position="231"/>
    </location>
</feature>
<dbReference type="EC" id="3.6.3.-" evidence="5"/>
<dbReference type="InterPro" id="IPR003439">
    <property type="entry name" value="ABC_transporter-like_ATP-bd"/>
</dbReference>
<organism evidence="5 6">
    <name type="scientific">Corynebacterium glaucum</name>
    <dbReference type="NCBI Taxonomy" id="187491"/>
    <lineage>
        <taxon>Bacteria</taxon>
        <taxon>Bacillati</taxon>
        <taxon>Actinomycetota</taxon>
        <taxon>Actinomycetes</taxon>
        <taxon>Mycobacteriales</taxon>
        <taxon>Corynebacteriaceae</taxon>
        <taxon>Corynebacterium</taxon>
    </lineage>
</organism>
<proteinExistence type="predicted"/>
<dbReference type="CDD" id="cd03255">
    <property type="entry name" value="ABC_MJ0796_LolCDE_FtsE"/>
    <property type="match status" value="1"/>
</dbReference>
<dbReference type="RefSeq" id="WP_095660363.1">
    <property type="nucleotide sequence ID" value="NZ_CP019688.1"/>
</dbReference>
<sequence>MTPHPLLRVQALEKTYGAGAGAVRALDGVSLDVPRGQFVAIMGPSGSGKSTLMQCAAGLDTVDAGQVFLDGDELTAMRDDQLTVTRRDRIGFIFQAFNLLPTLNARDNIVLPLTMAKRGVDKQWFDHVVAMLGLKDRLAHRPTELSGGQQQRVAVARALITQPDIIFADEPTGALDQATSETLMQFLRRLSNELGQTLIMVTHDSAAARWSDRIIELCDGRVTHDTAPRQVG</sequence>
<dbReference type="PANTHER" id="PTHR24220:SF685">
    <property type="entry name" value="ABC TRANSPORTER RELATED"/>
    <property type="match status" value="1"/>
</dbReference>
<keyword evidence="6" id="KW-1185">Reference proteome</keyword>
<dbReference type="FunFam" id="3.40.50.300:FF:000032">
    <property type="entry name" value="Export ABC transporter ATP-binding protein"/>
    <property type="match status" value="1"/>
</dbReference>
<evidence type="ECO:0000313" key="5">
    <source>
        <dbReference type="EMBL" id="AQQ15712.1"/>
    </source>
</evidence>
<dbReference type="InterPro" id="IPR003593">
    <property type="entry name" value="AAA+_ATPase"/>
</dbReference>
<dbReference type="Gene3D" id="3.40.50.300">
    <property type="entry name" value="P-loop containing nucleotide triphosphate hydrolases"/>
    <property type="match status" value="1"/>
</dbReference>
<dbReference type="GO" id="GO:0005524">
    <property type="term" value="F:ATP binding"/>
    <property type="evidence" value="ECO:0007669"/>
    <property type="project" value="UniProtKB-KW"/>
</dbReference>
<evidence type="ECO:0000256" key="2">
    <source>
        <dbReference type="ARBA" id="ARBA00022741"/>
    </source>
</evidence>
<dbReference type="GO" id="GO:0098796">
    <property type="term" value="C:membrane protein complex"/>
    <property type="evidence" value="ECO:0007669"/>
    <property type="project" value="UniProtKB-ARBA"/>
</dbReference>
<dbReference type="Pfam" id="PF00005">
    <property type="entry name" value="ABC_tran"/>
    <property type="match status" value="1"/>
</dbReference>